<accession>C5KV86</accession>
<gene>
    <name evidence="2" type="ORF">Pmar_PMAR009847</name>
</gene>
<keyword evidence="3" id="KW-1185">Reference proteome</keyword>
<dbReference type="RefSeq" id="XP_002779837.1">
    <property type="nucleotide sequence ID" value="XM_002779791.1"/>
</dbReference>
<evidence type="ECO:0000313" key="2">
    <source>
        <dbReference type="EMBL" id="EER11632.1"/>
    </source>
</evidence>
<feature type="non-terminal residue" evidence="2">
    <location>
        <position position="1"/>
    </location>
</feature>
<dbReference type="Proteomes" id="UP000007800">
    <property type="component" value="Unassembled WGS sequence"/>
</dbReference>
<organism evidence="3">
    <name type="scientific">Perkinsus marinus (strain ATCC 50983 / TXsc)</name>
    <dbReference type="NCBI Taxonomy" id="423536"/>
    <lineage>
        <taxon>Eukaryota</taxon>
        <taxon>Sar</taxon>
        <taxon>Alveolata</taxon>
        <taxon>Perkinsozoa</taxon>
        <taxon>Perkinsea</taxon>
        <taxon>Perkinsida</taxon>
        <taxon>Perkinsidae</taxon>
        <taxon>Perkinsus</taxon>
    </lineage>
</organism>
<feature type="non-terminal residue" evidence="2">
    <location>
        <position position="33"/>
    </location>
</feature>
<feature type="region of interest" description="Disordered" evidence="1">
    <location>
        <begin position="1"/>
        <end position="33"/>
    </location>
</feature>
<name>C5KV86_PERM5</name>
<proteinExistence type="predicted"/>
<sequence length="33" mass="3507">SPGRPIQASISKALPTNDSSCMRARLASQARHV</sequence>
<dbReference type="GeneID" id="9047046"/>
<evidence type="ECO:0000256" key="1">
    <source>
        <dbReference type="SAM" id="MobiDB-lite"/>
    </source>
</evidence>
<dbReference type="EMBL" id="GG676416">
    <property type="protein sequence ID" value="EER11632.1"/>
    <property type="molecule type" value="Genomic_DNA"/>
</dbReference>
<protein>
    <submittedName>
        <fullName evidence="2">Uncharacterized protein</fullName>
    </submittedName>
</protein>
<dbReference type="AlphaFoldDB" id="C5KV86"/>
<dbReference type="InParanoid" id="C5KV86"/>
<evidence type="ECO:0000313" key="3">
    <source>
        <dbReference type="Proteomes" id="UP000007800"/>
    </source>
</evidence>
<feature type="compositionally biased region" description="Polar residues" evidence="1">
    <location>
        <begin position="8"/>
        <end position="20"/>
    </location>
</feature>
<reference evidence="2 3" key="1">
    <citation type="submission" date="2008-07" db="EMBL/GenBank/DDBJ databases">
        <authorList>
            <person name="El-Sayed N."/>
            <person name="Caler E."/>
            <person name="Inman J."/>
            <person name="Amedeo P."/>
            <person name="Hass B."/>
            <person name="Wortman J."/>
        </authorList>
    </citation>
    <scope>NUCLEOTIDE SEQUENCE [LARGE SCALE GENOMIC DNA]</scope>
    <source>
        <strain evidence="3">ATCC 50983 / TXsc</strain>
    </source>
</reference>